<sequence length="226" mass="25295">MGNVKELAAFVFIACLLVGIGLSMAISKSEATYQTVEGDIGYLMNTEEIESGVFDRAFDADFRAKVRVTEIEKVESVSALASIYENGERVAQYSLGQLSFDEQFPFNSEYITFAAGGLNGLAEDGEGYYWTHVIRIDESSLKSELDLTNEGEFTSWLEYEASAVNDGEPVIFGIGVIEGNDEYQSYFNDRDEFYSWANEQEKIVTFELLVSSSGVEVESWDHRDDE</sequence>
<dbReference type="AlphaFoldDB" id="A0A323TEQ0"/>
<name>A0A323TEQ0_9BACI</name>
<keyword evidence="2" id="KW-1185">Reference proteome</keyword>
<evidence type="ECO:0000313" key="2">
    <source>
        <dbReference type="Proteomes" id="UP000248214"/>
    </source>
</evidence>
<proteinExistence type="predicted"/>
<reference evidence="1 2" key="1">
    <citation type="submission" date="2017-10" db="EMBL/GenBank/DDBJ databases">
        <title>Bacillus sp. nov., a halophilic bacterium isolated from a Keqin Lake.</title>
        <authorList>
            <person name="Wang H."/>
        </authorList>
    </citation>
    <scope>NUCLEOTIDE SEQUENCE [LARGE SCALE GENOMIC DNA]</scope>
    <source>
        <strain evidence="1 2">KQ-12</strain>
    </source>
</reference>
<organism evidence="1 2">
    <name type="scientific">Salipaludibacillus keqinensis</name>
    <dbReference type="NCBI Taxonomy" id="2045207"/>
    <lineage>
        <taxon>Bacteria</taxon>
        <taxon>Bacillati</taxon>
        <taxon>Bacillota</taxon>
        <taxon>Bacilli</taxon>
        <taxon>Bacillales</taxon>
        <taxon>Bacillaceae</taxon>
    </lineage>
</organism>
<dbReference type="Proteomes" id="UP000248214">
    <property type="component" value="Unassembled WGS sequence"/>
</dbReference>
<dbReference type="RefSeq" id="WP_110610633.1">
    <property type="nucleotide sequence ID" value="NZ_PDOD01000004.1"/>
</dbReference>
<gene>
    <name evidence="1" type="ORF">CR194_15305</name>
</gene>
<accession>A0A323TEQ0</accession>
<protein>
    <submittedName>
        <fullName evidence="1">Uncharacterized protein</fullName>
    </submittedName>
</protein>
<dbReference type="OrthoDB" id="2969634at2"/>
<evidence type="ECO:0000313" key="1">
    <source>
        <dbReference type="EMBL" id="PYZ92207.1"/>
    </source>
</evidence>
<dbReference type="EMBL" id="PDOD01000004">
    <property type="protein sequence ID" value="PYZ92207.1"/>
    <property type="molecule type" value="Genomic_DNA"/>
</dbReference>
<comment type="caution">
    <text evidence="1">The sequence shown here is derived from an EMBL/GenBank/DDBJ whole genome shotgun (WGS) entry which is preliminary data.</text>
</comment>